<accession>T0HHN0</accession>
<sequence length="159" mass="18181">MVRFAVQHIHTDHAADIVQQLFSRLAVRGRGNPLEVEAPDAYLRQATINLIRSEARYDRRRCKNLHVCSDDVPIVGVDAVAASEARDMLVRLEAIMAELSPRTREIFLAHRFDGFTYREIAARTGLSVKTVEKHMTRAIGHVTRRLEPMMEDFKLVETE</sequence>
<dbReference type="PANTHER" id="PTHR43133:SF63">
    <property type="entry name" value="RNA POLYMERASE SIGMA FACTOR FECI-RELATED"/>
    <property type="match status" value="1"/>
</dbReference>
<evidence type="ECO:0000256" key="2">
    <source>
        <dbReference type="ARBA" id="ARBA00023082"/>
    </source>
</evidence>
<gene>
    <name evidence="5" type="ORF">L284_15545</name>
</gene>
<evidence type="ECO:0000259" key="4">
    <source>
        <dbReference type="Pfam" id="PF08281"/>
    </source>
</evidence>
<dbReference type="PATRIC" id="fig|1096930.3.peg.3093"/>
<dbReference type="InterPro" id="IPR039425">
    <property type="entry name" value="RNA_pol_sigma-70-like"/>
</dbReference>
<keyword evidence="3" id="KW-0804">Transcription</keyword>
<dbReference type="Pfam" id="PF08281">
    <property type="entry name" value="Sigma70_r4_2"/>
    <property type="match status" value="1"/>
</dbReference>
<dbReference type="AlphaFoldDB" id="T0HHN0"/>
<keyword evidence="6" id="KW-1185">Reference proteome</keyword>
<proteinExistence type="predicted"/>
<dbReference type="InterPro" id="IPR036388">
    <property type="entry name" value="WH-like_DNA-bd_sf"/>
</dbReference>
<dbReference type="GO" id="GO:0003677">
    <property type="term" value="F:DNA binding"/>
    <property type="evidence" value="ECO:0007669"/>
    <property type="project" value="InterPro"/>
</dbReference>
<dbReference type="InterPro" id="IPR013249">
    <property type="entry name" value="RNA_pol_sigma70_r4_t2"/>
</dbReference>
<evidence type="ECO:0000256" key="3">
    <source>
        <dbReference type="ARBA" id="ARBA00023163"/>
    </source>
</evidence>
<dbReference type="InterPro" id="IPR014284">
    <property type="entry name" value="RNA_pol_sigma-70_dom"/>
</dbReference>
<reference evidence="5 6" key="1">
    <citation type="journal article" date="2013" name="Genome Announc.">
        <title>Genome Sequence of Novosphingobium lindaniclasticum LE124T, Isolated from a Hexachlorocyclohexane Dumpsite.</title>
        <authorList>
            <person name="Saxena A."/>
            <person name="Nayyar N."/>
            <person name="Sangwan N."/>
            <person name="Kumari R."/>
            <person name="Khurana J.P."/>
            <person name="Lal R."/>
        </authorList>
    </citation>
    <scope>NUCLEOTIDE SEQUENCE [LARGE SCALE GENOMIC DNA]</scope>
    <source>
        <strain evidence="5 6">LE124</strain>
    </source>
</reference>
<dbReference type="Gene3D" id="1.10.10.10">
    <property type="entry name" value="Winged helix-like DNA-binding domain superfamily/Winged helix DNA-binding domain"/>
    <property type="match status" value="1"/>
</dbReference>
<evidence type="ECO:0000313" key="6">
    <source>
        <dbReference type="Proteomes" id="UP000015527"/>
    </source>
</evidence>
<keyword evidence="2" id="KW-0731">Sigma factor</keyword>
<organism evidence="5 6">
    <name type="scientific">Novosphingobium lindaniclasticum LE124</name>
    <dbReference type="NCBI Taxonomy" id="1096930"/>
    <lineage>
        <taxon>Bacteria</taxon>
        <taxon>Pseudomonadati</taxon>
        <taxon>Pseudomonadota</taxon>
        <taxon>Alphaproteobacteria</taxon>
        <taxon>Sphingomonadales</taxon>
        <taxon>Sphingomonadaceae</taxon>
        <taxon>Novosphingobium</taxon>
    </lineage>
</organism>
<dbReference type="NCBIfam" id="TIGR02937">
    <property type="entry name" value="sigma70-ECF"/>
    <property type="match status" value="1"/>
</dbReference>
<evidence type="ECO:0000256" key="1">
    <source>
        <dbReference type="ARBA" id="ARBA00023015"/>
    </source>
</evidence>
<feature type="domain" description="RNA polymerase sigma factor 70 region 4 type 2" evidence="4">
    <location>
        <begin position="90"/>
        <end position="139"/>
    </location>
</feature>
<dbReference type="eggNOG" id="COG1595">
    <property type="taxonomic scope" value="Bacteria"/>
</dbReference>
<dbReference type="GO" id="GO:0006352">
    <property type="term" value="P:DNA-templated transcription initiation"/>
    <property type="evidence" value="ECO:0007669"/>
    <property type="project" value="InterPro"/>
</dbReference>
<dbReference type="GO" id="GO:0016987">
    <property type="term" value="F:sigma factor activity"/>
    <property type="evidence" value="ECO:0007669"/>
    <property type="project" value="UniProtKB-KW"/>
</dbReference>
<dbReference type="CDD" id="cd06171">
    <property type="entry name" value="Sigma70_r4"/>
    <property type="match status" value="1"/>
</dbReference>
<dbReference type="Proteomes" id="UP000015527">
    <property type="component" value="Unassembled WGS sequence"/>
</dbReference>
<name>T0HHN0_9SPHN</name>
<evidence type="ECO:0000313" key="5">
    <source>
        <dbReference type="EMBL" id="EQB12542.1"/>
    </source>
</evidence>
<dbReference type="PANTHER" id="PTHR43133">
    <property type="entry name" value="RNA POLYMERASE ECF-TYPE SIGMA FACTO"/>
    <property type="match status" value="1"/>
</dbReference>
<protein>
    <recommendedName>
        <fullName evidence="4">RNA polymerase sigma factor 70 region 4 type 2 domain-containing protein</fullName>
    </recommendedName>
</protein>
<dbReference type="InterPro" id="IPR013324">
    <property type="entry name" value="RNA_pol_sigma_r3/r4-like"/>
</dbReference>
<dbReference type="SUPFAM" id="SSF88659">
    <property type="entry name" value="Sigma3 and sigma4 domains of RNA polymerase sigma factors"/>
    <property type="match status" value="1"/>
</dbReference>
<keyword evidence="1" id="KW-0805">Transcription regulation</keyword>
<comment type="caution">
    <text evidence="5">The sequence shown here is derived from an EMBL/GenBank/DDBJ whole genome shotgun (WGS) entry which is preliminary data.</text>
</comment>
<dbReference type="EMBL" id="ATHL01000096">
    <property type="protein sequence ID" value="EQB12542.1"/>
    <property type="molecule type" value="Genomic_DNA"/>
</dbReference>